<dbReference type="InterPro" id="IPR003594">
    <property type="entry name" value="HATPase_dom"/>
</dbReference>
<evidence type="ECO:0000259" key="1">
    <source>
        <dbReference type="Pfam" id="PF13581"/>
    </source>
</evidence>
<dbReference type="Gene3D" id="3.30.565.10">
    <property type="entry name" value="Histidine kinase-like ATPase, C-terminal domain"/>
    <property type="match status" value="1"/>
</dbReference>
<dbReference type="Proteomes" id="UP000239187">
    <property type="component" value="Chromosome"/>
</dbReference>
<dbReference type="GO" id="GO:0005524">
    <property type="term" value="F:ATP binding"/>
    <property type="evidence" value="ECO:0007669"/>
    <property type="project" value="UniProtKB-KW"/>
</dbReference>
<name>A0A2L0UF53_9MICC</name>
<organism evidence="2 3">
    <name type="scientific">Arthrobacter agilis</name>
    <dbReference type="NCBI Taxonomy" id="37921"/>
    <lineage>
        <taxon>Bacteria</taxon>
        <taxon>Bacillati</taxon>
        <taxon>Actinomycetota</taxon>
        <taxon>Actinomycetes</taxon>
        <taxon>Micrococcales</taxon>
        <taxon>Micrococcaceae</taxon>
        <taxon>Arthrobacter</taxon>
    </lineage>
</organism>
<evidence type="ECO:0000313" key="2">
    <source>
        <dbReference type="EMBL" id="AUZ87885.1"/>
    </source>
</evidence>
<gene>
    <name evidence="2" type="ORF">CVO76_09770</name>
</gene>
<accession>A0A2L0UF53</accession>
<keyword evidence="2" id="KW-0547">Nucleotide-binding</keyword>
<dbReference type="Pfam" id="PF13581">
    <property type="entry name" value="HATPase_c_2"/>
    <property type="match status" value="1"/>
</dbReference>
<proteinExistence type="predicted"/>
<dbReference type="AlphaFoldDB" id="A0A2L0UF53"/>
<dbReference type="InterPro" id="IPR036890">
    <property type="entry name" value="HATPase_C_sf"/>
</dbReference>
<dbReference type="RefSeq" id="WP_208739108.1">
    <property type="nucleotide sequence ID" value="NZ_CP024915.1"/>
</dbReference>
<protein>
    <submittedName>
        <fullName evidence="2">ATP-binding protein</fullName>
    </submittedName>
</protein>
<dbReference type="EMBL" id="CP024915">
    <property type="protein sequence ID" value="AUZ87885.1"/>
    <property type="molecule type" value="Genomic_DNA"/>
</dbReference>
<sequence length="153" mass="16286">MTDILARRTLEEPAVEQAIEDLHGVLDQLWHDAAFVPAMDQMAFSTAVIEAASNVVRHGVAAQGSELLLGVELTVASGYLRAVISEIGAAPLDPVPDLEGPDLTALPDDALLEDYDESGRGLSMIRALVTTVTVERQGDSNVWVLSRDAGEGH</sequence>
<evidence type="ECO:0000313" key="3">
    <source>
        <dbReference type="Proteomes" id="UP000239187"/>
    </source>
</evidence>
<feature type="domain" description="Histidine kinase/HSP90-like ATPase" evidence="1">
    <location>
        <begin position="34"/>
        <end position="141"/>
    </location>
</feature>
<reference evidence="2 3" key="1">
    <citation type="submission" date="2017-11" db="EMBL/GenBank/DDBJ databases">
        <title>Draft genome of Arthrobacter agilis strain UMCV2, a plant growth-promoting rhizobacterium and biocontrol capacity of phytopathogenic fungi.</title>
        <authorList>
            <person name="Martinez-Camara R."/>
            <person name="Santoyo G."/>
            <person name="Moreno-Hagelsieb G."/>
            <person name="Valencia-Cantero E."/>
        </authorList>
    </citation>
    <scope>NUCLEOTIDE SEQUENCE [LARGE SCALE GENOMIC DNA]</scope>
    <source>
        <strain evidence="2 3">UMCV2</strain>
    </source>
</reference>
<dbReference type="CDD" id="cd16936">
    <property type="entry name" value="HATPase_RsbW-like"/>
    <property type="match status" value="1"/>
</dbReference>
<keyword evidence="2" id="KW-0067">ATP-binding</keyword>